<sequence>MRLVSSVYYISIGLTVAVAKPLSSMIAIPSSTSSYSNWYSTTTFSSTSTIIPSASTIIISDINSADFSGTTTCWDGGFGTPSSPSSTTTTASGITAHTTY</sequence>
<evidence type="ECO:0000313" key="2">
    <source>
        <dbReference type="EMBL" id="KJA26694.1"/>
    </source>
</evidence>
<evidence type="ECO:0000256" key="1">
    <source>
        <dbReference type="SAM" id="MobiDB-lite"/>
    </source>
</evidence>
<organism evidence="2 3">
    <name type="scientific">Hypholoma sublateritium (strain FD-334 SS-4)</name>
    <dbReference type="NCBI Taxonomy" id="945553"/>
    <lineage>
        <taxon>Eukaryota</taxon>
        <taxon>Fungi</taxon>
        <taxon>Dikarya</taxon>
        <taxon>Basidiomycota</taxon>
        <taxon>Agaricomycotina</taxon>
        <taxon>Agaricomycetes</taxon>
        <taxon>Agaricomycetidae</taxon>
        <taxon>Agaricales</taxon>
        <taxon>Agaricineae</taxon>
        <taxon>Strophariaceae</taxon>
        <taxon>Hypholoma</taxon>
    </lineage>
</organism>
<accession>A0A0D2P702</accession>
<dbReference type="AlphaFoldDB" id="A0A0D2P702"/>
<reference evidence="3" key="1">
    <citation type="submission" date="2014-04" db="EMBL/GenBank/DDBJ databases">
        <title>Evolutionary Origins and Diversification of the Mycorrhizal Mutualists.</title>
        <authorList>
            <consortium name="DOE Joint Genome Institute"/>
            <consortium name="Mycorrhizal Genomics Consortium"/>
            <person name="Kohler A."/>
            <person name="Kuo A."/>
            <person name="Nagy L.G."/>
            <person name="Floudas D."/>
            <person name="Copeland A."/>
            <person name="Barry K.W."/>
            <person name="Cichocki N."/>
            <person name="Veneault-Fourrey C."/>
            <person name="LaButti K."/>
            <person name="Lindquist E.A."/>
            <person name="Lipzen A."/>
            <person name="Lundell T."/>
            <person name="Morin E."/>
            <person name="Murat C."/>
            <person name="Riley R."/>
            <person name="Ohm R."/>
            <person name="Sun H."/>
            <person name="Tunlid A."/>
            <person name="Henrissat B."/>
            <person name="Grigoriev I.V."/>
            <person name="Hibbett D.S."/>
            <person name="Martin F."/>
        </authorList>
    </citation>
    <scope>NUCLEOTIDE SEQUENCE [LARGE SCALE GENOMIC DNA]</scope>
    <source>
        <strain evidence="3">FD-334 SS-4</strain>
    </source>
</reference>
<proteinExistence type="predicted"/>
<dbReference type="Proteomes" id="UP000054270">
    <property type="component" value="Unassembled WGS sequence"/>
</dbReference>
<protein>
    <submittedName>
        <fullName evidence="2">Uncharacterized protein</fullName>
    </submittedName>
</protein>
<keyword evidence="3" id="KW-1185">Reference proteome</keyword>
<gene>
    <name evidence="2" type="ORF">HYPSUDRAFT_63911</name>
</gene>
<name>A0A0D2P702_HYPSF</name>
<dbReference type="EMBL" id="KN817527">
    <property type="protein sequence ID" value="KJA26694.1"/>
    <property type="molecule type" value="Genomic_DNA"/>
</dbReference>
<feature type="region of interest" description="Disordered" evidence="1">
    <location>
        <begin position="78"/>
        <end position="100"/>
    </location>
</feature>
<evidence type="ECO:0000313" key="3">
    <source>
        <dbReference type="Proteomes" id="UP000054270"/>
    </source>
</evidence>
<feature type="compositionally biased region" description="Low complexity" evidence="1">
    <location>
        <begin position="80"/>
        <end position="100"/>
    </location>
</feature>